<organism evidence="2 3">
    <name type="scientific">Teladorsagia circumcincta</name>
    <name type="common">Brown stomach worm</name>
    <name type="synonym">Ostertagia circumcincta</name>
    <dbReference type="NCBI Taxonomy" id="45464"/>
    <lineage>
        <taxon>Eukaryota</taxon>
        <taxon>Metazoa</taxon>
        <taxon>Ecdysozoa</taxon>
        <taxon>Nematoda</taxon>
        <taxon>Chromadorea</taxon>
        <taxon>Rhabditida</taxon>
        <taxon>Rhabditina</taxon>
        <taxon>Rhabditomorpha</taxon>
        <taxon>Strongyloidea</taxon>
        <taxon>Trichostrongylidae</taxon>
        <taxon>Teladorsagia</taxon>
    </lineage>
</organism>
<keyword evidence="3" id="KW-1185">Reference proteome</keyword>
<dbReference type="Proteomes" id="UP000230423">
    <property type="component" value="Unassembled WGS sequence"/>
</dbReference>
<name>A0A2G9U797_TELCI</name>
<evidence type="ECO:0000313" key="3">
    <source>
        <dbReference type="Proteomes" id="UP000230423"/>
    </source>
</evidence>
<proteinExistence type="predicted"/>
<dbReference type="EMBL" id="KZ348905">
    <property type="protein sequence ID" value="PIO65562.1"/>
    <property type="molecule type" value="Genomic_DNA"/>
</dbReference>
<dbReference type="AlphaFoldDB" id="A0A2G9U797"/>
<keyword evidence="1" id="KW-0175">Coiled coil</keyword>
<dbReference type="OrthoDB" id="5847271at2759"/>
<evidence type="ECO:0000313" key="2">
    <source>
        <dbReference type="EMBL" id="PIO65562.1"/>
    </source>
</evidence>
<reference evidence="2 3" key="1">
    <citation type="submission" date="2015-09" db="EMBL/GenBank/DDBJ databases">
        <title>Draft genome of the parasitic nematode Teladorsagia circumcincta isolate WARC Sus (inbred).</title>
        <authorList>
            <person name="Mitreva M."/>
        </authorList>
    </citation>
    <scope>NUCLEOTIDE SEQUENCE [LARGE SCALE GENOMIC DNA]</scope>
    <source>
        <strain evidence="2 3">S</strain>
    </source>
</reference>
<evidence type="ECO:0000256" key="1">
    <source>
        <dbReference type="SAM" id="Coils"/>
    </source>
</evidence>
<protein>
    <submittedName>
        <fullName evidence="2">Uncharacterized protein</fullName>
    </submittedName>
</protein>
<feature type="coiled-coil region" evidence="1">
    <location>
        <begin position="1"/>
        <end position="28"/>
    </location>
</feature>
<gene>
    <name evidence="2" type="ORF">TELCIR_12759</name>
</gene>
<accession>A0A2G9U797</accession>
<sequence>MDALQKELKECERENAELKQMAKNFSRKTLLENIQRLESRASSPTVHSTSPVGLSLGREEAALLEQQLSDNRDALRRATLQIVQLKADLSLAQSRGGVMRLPEMVCGPETLKAKENDAVLDMISKEVEQLKRDELKYMVFIPDPSRSRHLQEQDRARFEKEQEAYNYRVQTMWLVDRTQFNLNFLQLRTRLHQYWKDLCPGQPFPNFFALPTQSQPKIRDVKYGTQAFKDILNNWGVKA</sequence>